<dbReference type="SUPFAM" id="SSF52266">
    <property type="entry name" value="SGNH hydrolase"/>
    <property type="match status" value="1"/>
</dbReference>
<sequence length="369" mass="40196">MGNLFHKPFYVLSQFLIILVELGFCLAKYTPANFVFGDSLVDTGNNNYILSLSKADFFPNGIDFGRPTGRYTNGRTIVDIIGEEIGFGFTPPYLAPTTAGATILQGVNYASGGGGILNYTGKVFGGRINLDAQLDNFANTRQEIISRIGEAAAMKLLQNALFSVTIGSNDFINNYFTPCLSNLEQKLVSPESFVAAMISRYRNQLMRLYSMGARNIVVANVGPIGCIPFEREVNPSAGDGCVVFPNQVAQMFNSQLKGLVNELSANLEGSRFIYADVYGIVDGIIQNYSSYGFENANSACCHSGGRFGGLIPCGPTSKVCEDRSTYVFWDPFHPTDAANSIIAMRLLDGDSSDIWPINIRHLMGSLIIY</sequence>
<dbReference type="PANTHER" id="PTHR45650">
    <property type="entry name" value="GDSL-LIKE LIPASE/ACYLHYDROLASE-RELATED"/>
    <property type="match status" value="1"/>
</dbReference>
<evidence type="ECO:0000256" key="6">
    <source>
        <dbReference type="ARBA" id="ARBA00022963"/>
    </source>
</evidence>
<dbReference type="GO" id="GO:0005576">
    <property type="term" value="C:extracellular region"/>
    <property type="evidence" value="ECO:0007669"/>
    <property type="project" value="UniProtKB-SubCell"/>
</dbReference>
<evidence type="ECO:0000256" key="1">
    <source>
        <dbReference type="ARBA" id="ARBA00004613"/>
    </source>
</evidence>
<accession>A0A2G9HPK4</accession>
<evidence type="ECO:0000256" key="4">
    <source>
        <dbReference type="ARBA" id="ARBA00022729"/>
    </source>
</evidence>
<dbReference type="GO" id="GO:0016042">
    <property type="term" value="P:lipid catabolic process"/>
    <property type="evidence" value="ECO:0007669"/>
    <property type="project" value="UniProtKB-KW"/>
</dbReference>
<dbReference type="OrthoDB" id="1600564at2759"/>
<keyword evidence="3" id="KW-0964">Secreted</keyword>
<dbReference type="Gene3D" id="3.40.50.1110">
    <property type="entry name" value="SGNH hydrolase"/>
    <property type="match status" value="1"/>
</dbReference>
<evidence type="ECO:0000256" key="8">
    <source>
        <dbReference type="SAM" id="SignalP"/>
    </source>
</evidence>
<dbReference type="AlphaFoldDB" id="A0A2G9HPK4"/>
<dbReference type="GO" id="GO:0004806">
    <property type="term" value="F:triacylglycerol lipase activity"/>
    <property type="evidence" value="ECO:0007669"/>
    <property type="project" value="UniProtKB-EC"/>
</dbReference>
<dbReference type="InterPro" id="IPR051238">
    <property type="entry name" value="GDSL_esterase/lipase"/>
</dbReference>
<dbReference type="PANTHER" id="PTHR45650:SF4">
    <property type="entry name" value="GDSL-LIKE LIPASE_ACYLHYDROLASE FAMILY PROTEIN, EXPRESSED"/>
    <property type="match status" value="1"/>
</dbReference>
<keyword evidence="6" id="KW-0442">Lipid degradation</keyword>
<reference evidence="10" key="1">
    <citation type="journal article" date="2018" name="Gigascience">
        <title>Genome assembly of the Pink Ipe (Handroanthus impetiginosus, Bignoniaceae), a highly valued, ecologically keystone Neotropical timber forest tree.</title>
        <authorList>
            <person name="Silva-Junior O.B."/>
            <person name="Grattapaglia D."/>
            <person name="Novaes E."/>
            <person name="Collevatti R.G."/>
        </authorList>
    </citation>
    <scope>NUCLEOTIDE SEQUENCE [LARGE SCALE GENOMIC DNA]</scope>
    <source>
        <strain evidence="10">cv. UFG-1</strain>
    </source>
</reference>
<dbReference type="EC" id="3.1.1.3" evidence="9"/>
<proteinExistence type="inferred from homology"/>
<comment type="caution">
    <text evidence="9">The sequence shown here is derived from an EMBL/GenBank/DDBJ whole genome shotgun (WGS) entry which is preliminary data.</text>
</comment>
<dbReference type="InterPro" id="IPR036514">
    <property type="entry name" value="SGNH_hydro_sf"/>
</dbReference>
<dbReference type="InterPro" id="IPR035669">
    <property type="entry name" value="SGNH_plant_lipase-like"/>
</dbReference>
<keyword evidence="10" id="KW-1185">Reference proteome</keyword>
<keyword evidence="4 8" id="KW-0732">Signal</keyword>
<comment type="similarity">
    <text evidence="2">Belongs to the 'GDSL' lipolytic enzyme family.</text>
</comment>
<comment type="subcellular location">
    <subcellularLocation>
        <location evidence="1">Secreted</location>
    </subcellularLocation>
</comment>
<evidence type="ECO:0000256" key="2">
    <source>
        <dbReference type="ARBA" id="ARBA00008668"/>
    </source>
</evidence>
<dbReference type="EMBL" id="NKXS01001314">
    <property type="protein sequence ID" value="PIN19220.1"/>
    <property type="molecule type" value="Genomic_DNA"/>
</dbReference>
<evidence type="ECO:0000313" key="10">
    <source>
        <dbReference type="Proteomes" id="UP000231279"/>
    </source>
</evidence>
<organism evidence="9 10">
    <name type="scientific">Handroanthus impetiginosus</name>
    <dbReference type="NCBI Taxonomy" id="429701"/>
    <lineage>
        <taxon>Eukaryota</taxon>
        <taxon>Viridiplantae</taxon>
        <taxon>Streptophyta</taxon>
        <taxon>Embryophyta</taxon>
        <taxon>Tracheophyta</taxon>
        <taxon>Spermatophyta</taxon>
        <taxon>Magnoliopsida</taxon>
        <taxon>eudicotyledons</taxon>
        <taxon>Gunneridae</taxon>
        <taxon>Pentapetalae</taxon>
        <taxon>asterids</taxon>
        <taxon>lamiids</taxon>
        <taxon>Lamiales</taxon>
        <taxon>Bignoniaceae</taxon>
        <taxon>Crescentiina</taxon>
        <taxon>Tabebuia alliance</taxon>
        <taxon>Handroanthus</taxon>
    </lineage>
</organism>
<evidence type="ECO:0000256" key="7">
    <source>
        <dbReference type="ARBA" id="ARBA00023098"/>
    </source>
</evidence>
<protein>
    <submittedName>
        <fullName evidence="9">Triacylglycerol lipase</fullName>
        <ecNumber evidence="9">3.1.1.3</ecNumber>
    </submittedName>
</protein>
<dbReference type="Proteomes" id="UP000231279">
    <property type="component" value="Unassembled WGS sequence"/>
</dbReference>
<keyword evidence="5 9" id="KW-0378">Hydrolase</keyword>
<feature type="signal peptide" evidence="8">
    <location>
        <begin position="1"/>
        <end position="27"/>
    </location>
</feature>
<gene>
    <name evidence="9" type="ORF">CDL12_08113</name>
</gene>
<feature type="chain" id="PRO_5013681552" evidence="8">
    <location>
        <begin position="28"/>
        <end position="369"/>
    </location>
</feature>
<evidence type="ECO:0000313" key="9">
    <source>
        <dbReference type="EMBL" id="PIN19220.1"/>
    </source>
</evidence>
<evidence type="ECO:0000256" key="3">
    <source>
        <dbReference type="ARBA" id="ARBA00022525"/>
    </source>
</evidence>
<dbReference type="CDD" id="cd01837">
    <property type="entry name" value="SGNH_plant_lipase_like"/>
    <property type="match status" value="1"/>
</dbReference>
<dbReference type="Pfam" id="PF00657">
    <property type="entry name" value="Lipase_GDSL"/>
    <property type="match status" value="1"/>
</dbReference>
<keyword evidence="7" id="KW-0443">Lipid metabolism</keyword>
<dbReference type="InterPro" id="IPR001087">
    <property type="entry name" value="GDSL"/>
</dbReference>
<name>A0A2G9HPK4_9LAMI</name>
<dbReference type="STRING" id="429701.A0A2G9HPK4"/>
<evidence type="ECO:0000256" key="5">
    <source>
        <dbReference type="ARBA" id="ARBA00022801"/>
    </source>
</evidence>